<keyword evidence="2" id="KW-1185">Reference proteome</keyword>
<gene>
    <name evidence="1" type="ORF">GCM10009839_34540</name>
</gene>
<proteinExistence type="predicted"/>
<dbReference type="EMBL" id="BAAAQN010000018">
    <property type="protein sequence ID" value="GAA2031655.1"/>
    <property type="molecule type" value="Genomic_DNA"/>
</dbReference>
<sequence length="139" mass="14911">MWEYEVTAEAEVSAQAVWQLWADPLGWHAWNDGVGEVELNGPFAAGSTFTMVPPGQDKILMTLTEVTEGRAFVDVAEGPGIVVTTHHLIDDLGDGRTRVTYRTEITGDAADELGPRIGPEICGDFEDVVAKLLTLAAAA</sequence>
<protein>
    <submittedName>
        <fullName evidence="1">SRPBCC family protein</fullName>
    </submittedName>
</protein>
<evidence type="ECO:0000313" key="1">
    <source>
        <dbReference type="EMBL" id="GAA2031655.1"/>
    </source>
</evidence>
<dbReference type="Proteomes" id="UP001500751">
    <property type="component" value="Unassembled WGS sequence"/>
</dbReference>
<dbReference type="InterPro" id="IPR023393">
    <property type="entry name" value="START-like_dom_sf"/>
</dbReference>
<comment type="caution">
    <text evidence="1">The sequence shown here is derived from an EMBL/GenBank/DDBJ whole genome shotgun (WGS) entry which is preliminary data.</text>
</comment>
<reference evidence="2" key="1">
    <citation type="journal article" date="2019" name="Int. J. Syst. Evol. Microbiol.">
        <title>The Global Catalogue of Microorganisms (GCM) 10K type strain sequencing project: providing services to taxonomists for standard genome sequencing and annotation.</title>
        <authorList>
            <consortium name="The Broad Institute Genomics Platform"/>
            <consortium name="The Broad Institute Genome Sequencing Center for Infectious Disease"/>
            <person name="Wu L."/>
            <person name="Ma J."/>
        </authorList>
    </citation>
    <scope>NUCLEOTIDE SEQUENCE [LARGE SCALE GENOMIC DNA]</scope>
    <source>
        <strain evidence="2">JCM 16014</strain>
    </source>
</reference>
<name>A0ABP5FT21_9ACTN</name>
<dbReference type="SUPFAM" id="SSF55961">
    <property type="entry name" value="Bet v1-like"/>
    <property type="match status" value="1"/>
</dbReference>
<dbReference type="InterPro" id="IPR019587">
    <property type="entry name" value="Polyketide_cyclase/dehydratase"/>
</dbReference>
<dbReference type="RefSeq" id="WP_344666621.1">
    <property type="nucleotide sequence ID" value="NZ_BAAAQN010000018.1"/>
</dbReference>
<evidence type="ECO:0000313" key="2">
    <source>
        <dbReference type="Proteomes" id="UP001500751"/>
    </source>
</evidence>
<dbReference type="Pfam" id="PF10604">
    <property type="entry name" value="Polyketide_cyc2"/>
    <property type="match status" value="1"/>
</dbReference>
<dbReference type="Gene3D" id="3.30.530.20">
    <property type="match status" value="1"/>
</dbReference>
<accession>A0ABP5FT21</accession>
<organism evidence="1 2">
    <name type="scientific">Catenulispora yoronensis</name>
    <dbReference type="NCBI Taxonomy" id="450799"/>
    <lineage>
        <taxon>Bacteria</taxon>
        <taxon>Bacillati</taxon>
        <taxon>Actinomycetota</taxon>
        <taxon>Actinomycetes</taxon>
        <taxon>Catenulisporales</taxon>
        <taxon>Catenulisporaceae</taxon>
        <taxon>Catenulispora</taxon>
    </lineage>
</organism>